<dbReference type="PANTHER" id="PTHR21255:SF4">
    <property type="entry name" value="DYNEIN LIGHT CHAIN TCTEX-TYPE"/>
    <property type="match status" value="1"/>
</dbReference>
<reference evidence="1" key="1">
    <citation type="journal article" date="2020" name="Stud. Mycol.">
        <title>101 Dothideomycetes genomes: a test case for predicting lifestyles and emergence of pathogens.</title>
        <authorList>
            <person name="Haridas S."/>
            <person name="Albert R."/>
            <person name="Binder M."/>
            <person name="Bloem J."/>
            <person name="Labutti K."/>
            <person name="Salamov A."/>
            <person name="Andreopoulos B."/>
            <person name="Baker S."/>
            <person name="Barry K."/>
            <person name="Bills G."/>
            <person name="Bluhm B."/>
            <person name="Cannon C."/>
            <person name="Castanera R."/>
            <person name="Culley D."/>
            <person name="Daum C."/>
            <person name="Ezra D."/>
            <person name="Gonzalez J."/>
            <person name="Henrissat B."/>
            <person name="Kuo A."/>
            <person name="Liang C."/>
            <person name="Lipzen A."/>
            <person name="Lutzoni F."/>
            <person name="Magnuson J."/>
            <person name="Mondo S."/>
            <person name="Nolan M."/>
            <person name="Ohm R."/>
            <person name="Pangilinan J."/>
            <person name="Park H.-J."/>
            <person name="Ramirez L."/>
            <person name="Alfaro M."/>
            <person name="Sun H."/>
            <person name="Tritt A."/>
            <person name="Yoshinaga Y."/>
            <person name="Zwiers L.-H."/>
            <person name="Turgeon B."/>
            <person name="Goodwin S."/>
            <person name="Spatafora J."/>
            <person name="Crous P."/>
            <person name="Grigoriev I."/>
        </authorList>
    </citation>
    <scope>NUCLEOTIDE SEQUENCE</scope>
    <source>
        <strain evidence="1">ATCC 74209</strain>
    </source>
</reference>
<comment type="caution">
    <text evidence="1">The sequence shown here is derived from an EMBL/GenBank/DDBJ whole genome shotgun (WGS) entry which is preliminary data.</text>
</comment>
<dbReference type="InterPro" id="IPR005334">
    <property type="entry name" value="Tctex-1-like"/>
</dbReference>
<dbReference type="OrthoDB" id="10059120at2759"/>
<dbReference type="Proteomes" id="UP000799536">
    <property type="component" value="Unassembled WGS sequence"/>
</dbReference>
<evidence type="ECO:0000313" key="2">
    <source>
        <dbReference type="Proteomes" id="UP000799536"/>
    </source>
</evidence>
<dbReference type="GO" id="GO:0005737">
    <property type="term" value="C:cytoplasm"/>
    <property type="evidence" value="ECO:0007669"/>
    <property type="project" value="TreeGrafter"/>
</dbReference>
<dbReference type="InterPro" id="IPR038586">
    <property type="entry name" value="Tctex-1-like_sf"/>
</dbReference>
<gene>
    <name evidence="1" type="ORF">GQ43DRAFT_429173</name>
</gene>
<name>A0A9P4JRY6_9PLEO</name>
<dbReference type="CDD" id="cd21456">
    <property type="entry name" value="DLC-like_SpDlc1-like"/>
    <property type="match status" value="1"/>
</dbReference>
<dbReference type="Gene3D" id="3.30.1140.40">
    <property type="entry name" value="Tctex-1"/>
    <property type="match status" value="1"/>
</dbReference>
<evidence type="ECO:0000313" key="1">
    <source>
        <dbReference type="EMBL" id="KAF2204257.1"/>
    </source>
</evidence>
<dbReference type="GO" id="GO:0005868">
    <property type="term" value="C:cytoplasmic dynein complex"/>
    <property type="evidence" value="ECO:0007669"/>
    <property type="project" value="TreeGrafter"/>
</dbReference>
<protein>
    <submittedName>
        <fullName evidence="1">Dynein light chain, cytosolic</fullName>
    </submittedName>
</protein>
<accession>A0A9P4JRY6</accession>
<dbReference type="PANTHER" id="PTHR21255">
    <property type="entry name" value="T-COMPLEX-ASSOCIATED-TESTIS-EXPRESSED 1/ DYNEIN LIGHT CHAIN"/>
    <property type="match status" value="1"/>
</dbReference>
<keyword evidence="2" id="KW-1185">Reference proteome</keyword>
<proteinExistence type="predicted"/>
<dbReference type="GO" id="GO:0045505">
    <property type="term" value="F:dynein intermediate chain binding"/>
    <property type="evidence" value="ECO:0007669"/>
    <property type="project" value="TreeGrafter"/>
</dbReference>
<dbReference type="GO" id="GO:0007018">
    <property type="term" value="P:microtubule-based movement"/>
    <property type="evidence" value="ECO:0007669"/>
    <property type="project" value="TreeGrafter"/>
</dbReference>
<sequence>MPETAFPISTQRLEEIANAACEQAVGTAEKYQHEEAAQWNQAIINSILQSLISETSSDSTPPQYKYVVNSTTIQHQISQEGVTGGRRGMHSAVGAYWNTEKDGMWSHKWEGAEKRGMDVVISVTWIGL</sequence>
<dbReference type="AlphaFoldDB" id="A0A9P4JRY6"/>
<organism evidence="1 2">
    <name type="scientific">Delitschia confertaspora ATCC 74209</name>
    <dbReference type="NCBI Taxonomy" id="1513339"/>
    <lineage>
        <taxon>Eukaryota</taxon>
        <taxon>Fungi</taxon>
        <taxon>Dikarya</taxon>
        <taxon>Ascomycota</taxon>
        <taxon>Pezizomycotina</taxon>
        <taxon>Dothideomycetes</taxon>
        <taxon>Pleosporomycetidae</taxon>
        <taxon>Pleosporales</taxon>
        <taxon>Delitschiaceae</taxon>
        <taxon>Delitschia</taxon>
    </lineage>
</organism>
<dbReference type="Pfam" id="PF03645">
    <property type="entry name" value="Tctex-1"/>
    <property type="match status" value="1"/>
</dbReference>
<dbReference type="EMBL" id="ML993881">
    <property type="protein sequence ID" value="KAF2204257.1"/>
    <property type="molecule type" value="Genomic_DNA"/>
</dbReference>